<dbReference type="EMBL" id="CP000975">
    <property type="protein sequence ID" value="ACD82104.1"/>
    <property type="molecule type" value="Genomic_DNA"/>
</dbReference>
<keyword evidence="1" id="KW-0472">Membrane</keyword>
<protein>
    <submittedName>
        <fullName evidence="2">Uncharacterized protein</fullName>
    </submittedName>
</protein>
<evidence type="ECO:0000256" key="1">
    <source>
        <dbReference type="SAM" id="Phobius"/>
    </source>
</evidence>
<evidence type="ECO:0000313" key="3">
    <source>
        <dbReference type="Proteomes" id="UP000009149"/>
    </source>
</evidence>
<gene>
    <name evidence="2" type="ordered locus">Minf_0044</name>
</gene>
<reference evidence="2 3" key="1">
    <citation type="journal article" date="2008" name="Biol. Direct">
        <title>Complete genome sequence of the extremely acidophilic methanotroph isolate V4, Methylacidiphilum infernorum, a representative of the bacterial phylum Verrucomicrobia.</title>
        <authorList>
            <person name="Hou S."/>
            <person name="Makarova K.S."/>
            <person name="Saw J.H."/>
            <person name="Senin P."/>
            <person name="Ly B.V."/>
            <person name="Zhou Z."/>
            <person name="Ren Y."/>
            <person name="Wang J."/>
            <person name="Galperin M.Y."/>
            <person name="Omelchenko M.V."/>
            <person name="Wolf Y.I."/>
            <person name="Yutin N."/>
            <person name="Koonin E.V."/>
            <person name="Stott M.B."/>
            <person name="Mountain B.W."/>
            <person name="Crowe M.A."/>
            <person name="Smirnova A.V."/>
            <person name="Dunfield P.F."/>
            <person name="Feng L."/>
            <person name="Wang L."/>
            <person name="Alam M."/>
        </authorList>
    </citation>
    <scope>NUCLEOTIDE SEQUENCE [LARGE SCALE GENOMIC DNA]</scope>
    <source>
        <strain evidence="3">Isolate V4</strain>
    </source>
</reference>
<keyword evidence="1" id="KW-0812">Transmembrane</keyword>
<proteinExistence type="predicted"/>
<keyword evidence="1" id="KW-1133">Transmembrane helix</keyword>
<organism evidence="2 3">
    <name type="scientific">Methylacidiphilum infernorum (isolate V4)</name>
    <name type="common">Methylokorus infernorum (strain V4)</name>
    <dbReference type="NCBI Taxonomy" id="481448"/>
    <lineage>
        <taxon>Bacteria</taxon>
        <taxon>Pseudomonadati</taxon>
        <taxon>Verrucomicrobiota</taxon>
        <taxon>Methylacidiphilae</taxon>
        <taxon>Methylacidiphilales</taxon>
        <taxon>Methylacidiphilaceae</taxon>
        <taxon>Methylacidiphilum (ex Ratnadevi et al. 2023)</taxon>
    </lineage>
</organism>
<dbReference type="HOGENOM" id="CLU_2523721_0_0_0"/>
<dbReference type="KEGG" id="min:Minf_0044"/>
<evidence type="ECO:0000313" key="2">
    <source>
        <dbReference type="EMBL" id="ACD82104.1"/>
    </source>
</evidence>
<accession>B3DWW4</accession>
<sequence length="84" mass="9387">MENGLAQVVLLHLQPPLGRCIQPSKKFPPWKDIKTLINKKNLFFIFLSFAWAGARSLAVLLGIATAGILFQVFAWFSWSNSPSV</sequence>
<dbReference type="STRING" id="481448.Minf_0044"/>
<feature type="transmembrane region" description="Helical" evidence="1">
    <location>
        <begin position="43"/>
        <end position="76"/>
    </location>
</feature>
<name>B3DWW4_METI4</name>
<dbReference type="AlphaFoldDB" id="B3DWW4"/>
<dbReference type="Proteomes" id="UP000009149">
    <property type="component" value="Chromosome"/>
</dbReference>